<reference evidence="2" key="1">
    <citation type="journal article" date="2015" name="Nature">
        <title>Complex archaea that bridge the gap between prokaryotes and eukaryotes.</title>
        <authorList>
            <person name="Spang A."/>
            <person name="Saw J.H."/>
            <person name="Jorgensen S.L."/>
            <person name="Zaremba-Niedzwiedzka K."/>
            <person name="Martijn J."/>
            <person name="Lind A.E."/>
            <person name="van Eijk R."/>
            <person name="Schleper C."/>
            <person name="Guy L."/>
            <person name="Ettema T.J."/>
        </authorList>
    </citation>
    <scope>NUCLEOTIDE SEQUENCE</scope>
</reference>
<name>A0A0F9CU68_9ZZZZ</name>
<evidence type="ECO:0000256" key="1">
    <source>
        <dbReference type="SAM" id="MobiDB-lite"/>
    </source>
</evidence>
<protein>
    <submittedName>
        <fullName evidence="2">Uncharacterized protein</fullName>
    </submittedName>
</protein>
<feature type="non-terminal residue" evidence="2">
    <location>
        <position position="1"/>
    </location>
</feature>
<sequence>DLLSYSIGGTVNVSRDRRLLMEWRDKYSRELKSEDGTGQGVPRDAFIKFGNP</sequence>
<gene>
    <name evidence="2" type="ORF">LCGC14_2280650</name>
</gene>
<proteinExistence type="predicted"/>
<dbReference type="AlphaFoldDB" id="A0A0F9CU68"/>
<feature type="region of interest" description="Disordered" evidence="1">
    <location>
        <begin position="31"/>
        <end position="52"/>
    </location>
</feature>
<accession>A0A0F9CU68</accession>
<evidence type="ECO:0000313" key="2">
    <source>
        <dbReference type="EMBL" id="KKL52918.1"/>
    </source>
</evidence>
<dbReference type="EMBL" id="LAZR01031720">
    <property type="protein sequence ID" value="KKL52918.1"/>
    <property type="molecule type" value="Genomic_DNA"/>
</dbReference>
<comment type="caution">
    <text evidence="2">The sequence shown here is derived from an EMBL/GenBank/DDBJ whole genome shotgun (WGS) entry which is preliminary data.</text>
</comment>
<organism evidence="2">
    <name type="scientific">marine sediment metagenome</name>
    <dbReference type="NCBI Taxonomy" id="412755"/>
    <lineage>
        <taxon>unclassified sequences</taxon>
        <taxon>metagenomes</taxon>
        <taxon>ecological metagenomes</taxon>
    </lineage>
</organism>